<sequence length="62" mass="7134">MENQTYAVTVTARIILFHSNVTQCLLICYGQQLYASAYGSDFISTSIFFVVEKGREKKEYRT</sequence>
<name>A0ABS2N5Q3_9BACI</name>
<accession>A0ABS2N5Q3</accession>
<proteinExistence type="predicted"/>
<comment type="caution">
    <text evidence="1">The sequence shown here is derived from an EMBL/GenBank/DDBJ whole genome shotgun (WGS) entry which is preliminary data.</text>
</comment>
<dbReference type="EMBL" id="JAFBDR010000031">
    <property type="protein sequence ID" value="MBM7573368.1"/>
    <property type="molecule type" value="Genomic_DNA"/>
</dbReference>
<organism evidence="1 2">
    <name type="scientific">Aquibacillus albus</name>
    <dbReference type="NCBI Taxonomy" id="1168171"/>
    <lineage>
        <taxon>Bacteria</taxon>
        <taxon>Bacillati</taxon>
        <taxon>Bacillota</taxon>
        <taxon>Bacilli</taxon>
        <taxon>Bacillales</taxon>
        <taxon>Bacillaceae</taxon>
        <taxon>Aquibacillus</taxon>
    </lineage>
</organism>
<gene>
    <name evidence="1" type="ORF">JOC48_003930</name>
</gene>
<reference evidence="1 2" key="1">
    <citation type="submission" date="2021-01" db="EMBL/GenBank/DDBJ databases">
        <title>Genomic Encyclopedia of Type Strains, Phase IV (KMG-IV): sequencing the most valuable type-strain genomes for metagenomic binning, comparative biology and taxonomic classification.</title>
        <authorList>
            <person name="Goeker M."/>
        </authorList>
    </citation>
    <scope>NUCLEOTIDE SEQUENCE [LARGE SCALE GENOMIC DNA]</scope>
    <source>
        <strain evidence="1 2">DSM 23711</strain>
    </source>
</reference>
<evidence type="ECO:0000313" key="2">
    <source>
        <dbReference type="Proteomes" id="UP001296943"/>
    </source>
</evidence>
<protein>
    <submittedName>
        <fullName evidence="1">GMP synthase-like glutamine amidotransferase</fullName>
    </submittedName>
</protein>
<dbReference type="Proteomes" id="UP001296943">
    <property type="component" value="Unassembled WGS sequence"/>
</dbReference>
<keyword evidence="2" id="KW-1185">Reference proteome</keyword>
<evidence type="ECO:0000313" key="1">
    <source>
        <dbReference type="EMBL" id="MBM7573368.1"/>
    </source>
</evidence>